<evidence type="ECO:0000256" key="1">
    <source>
        <dbReference type="ARBA" id="ARBA00044755"/>
    </source>
</evidence>
<dbReference type="EMBL" id="JAUEOZ010000002">
    <property type="protein sequence ID" value="MDN2483141.1"/>
    <property type="molecule type" value="Genomic_DNA"/>
</dbReference>
<dbReference type="PANTHER" id="PTHR35024:SF4">
    <property type="entry name" value="POLYMER-FORMING CYTOSKELETAL PROTEIN"/>
    <property type="match status" value="1"/>
</dbReference>
<organism evidence="3 4">
    <name type="scientific">Vibrio agarivorans</name>
    <dbReference type="NCBI Taxonomy" id="153622"/>
    <lineage>
        <taxon>Bacteria</taxon>
        <taxon>Pseudomonadati</taxon>
        <taxon>Pseudomonadota</taxon>
        <taxon>Gammaproteobacteria</taxon>
        <taxon>Vibrionales</taxon>
        <taxon>Vibrionaceae</taxon>
        <taxon>Vibrio</taxon>
    </lineage>
</organism>
<dbReference type="Pfam" id="PF04519">
    <property type="entry name" value="Bactofilin"/>
    <property type="match status" value="1"/>
</dbReference>
<evidence type="ECO:0000256" key="2">
    <source>
        <dbReference type="SAM" id="MobiDB-lite"/>
    </source>
</evidence>
<dbReference type="PANTHER" id="PTHR35024">
    <property type="entry name" value="HYPOTHETICAL CYTOSOLIC PROTEIN"/>
    <property type="match status" value="1"/>
</dbReference>
<dbReference type="Proteomes" id="UP001169719">
    <property type="component" value="Unassembled WGS sequence"/>
</dbReference>
<comment type="similarity">
    <text evidence="1">Belongs to the bactofilin family.</text>
</comment>
<gene>
    <name evidence="3" type="ORF">QWJ08_17490</name>
</gene>
<reference evidence="3" key="1">
    <citation type="submission" date="2024-05" db="EMBL/GenBank/DDBJ databases">
        <title>Genome Sequences of Four Agar- Degrading Marine Bacteria.</title>
        <authorList>
            <person name="Phillips E.K."/>
            <person name="Shaffer J.C."/>
            <person name="Henson M.W."/>
            <person name="Temperton B."/>
            <person name="Thrash C.J."/>
            <person name="Martin M.O."/>
        </authorList>
    </citation>
    <scope>NUCLEOTIDE SEQUENCE</scope>
    <source>
        <strain evidence="3">EKP203</strain>
    </source>
</reference>
<dbReference type="InterPro" id="IPR007607">
    <property type="entry name" value="BacA/B"/>
</dbReference>
<accession>A0ABT7Y524</accession>
<keyword evidence="4" id="KW-1185">Reference proteome</keyword>
<feature type="region of interest" description="Disordered" evidence="2">
    <location>
        <begin position="114"/>
        <end position="145"/>
    </location>
</feature>
<sequence length="145" mass="15352">MGIFSKHSRTETSTTIATLIAKGCHANGQLKVEGDIQVDGFIEGRIDVKGTLVVSESGRIKGEVFSSKLVVNGLVEGECTSSNIEVLAKGRLNGKVSCHELCIEPGGKFIGENSEMAPNDVTSIHDKKVSSGPEAKTNKPLKKQA</sequence>
<dbReference type="RefSeq" id="WP_289963201.1">
    <property type="nucleotide sequence ID" value="NZ_JAUEOZ010000002.1"/>
</dbReference>
<proteinExistence type="inferred from homology"/>
<name>A0ABT7Y524_9VIBR</name>
<evidence type="ECO:0000313" key="3">
    <source>
        <dbReference type="EMBL" id="MDN2483141.1"/>
    </source>
</evidence>
<evidence type="ECO:0000313" key="4">
    <source>
        <dbReference type="Proteomes" id="UP001169719"/>
    </source>
</evidence>
<comment type="caution">
    <text evidence="3">The sequence shown here is derived from an EMBL/GenBank/DDBJ whole genome shotgun (WGS) entry which is preliminary data.</text>
</comment>
<protein>
    <submittedName>
        <fullName evidence="3">Polymer-forming cytoskeletal protein</fullName>
    </submittedName>
</protein>